<evidence type="ECO:0000256" key="8">
    <source>
        <dbReference type="ARBA" id="ARBA00023065"/>
    </source>
</evidence>
<dbReference type="AlphaFoldDB" id="A0A317FMT3"/>
<keyword evidence="14" id="KW-1185">Reference proteome</keyword>
<feature type="transmembrane region" description="Helical" evidence="11">
    <location>
        <begin position="193"/>
        <end position="211"/>
    </location>
</feature>
<comment type="subcellular location">
    <subcellularLocation>
        <location evidence="1">Membrane</location>
        <topology evidence="1">Multi-pass membrane protein</topology>
    </subcellularLocation>
</comment>
<keyword evidence="7 11" id="KW-1133">Transmembrane helix</keyword>
<feature type="transmembrane region" description="Helical" evidence="11">
    <location>
        <begin position="21"/>
        <end position="40"/>
    </location>
</feature>
<name>A0A317FMT3_9PROT</name>
<accession>A0A317FMT3</accession>
<comment type="caution">
    <text evidence="13">The sequence shown here is derived from an EMBL/GenBank/DDBJ whole genome shotgun (WGS) entry which is preliminary data.</text>
</comment>
<dbReference type="GO" id="GO:0016020">
    <property type="term" value="C:membrane"/>
    <property type="evidence" value="ECO:0007669"/>
    <property type="project" value="UniProtKB-SubCell"/>
</dbReference>
<dbReference type="Proteomes" id="UP000245765">
    <property type="component" value="Unassembled WGS sequence"/>
</dbReference>
<organism evidence="13 14">
    <name type="scientific">Falsiroseomonas bella</name>
    <dbReference type="NCBI Taxonomy" id="2184016"/>
    <lineage>
        <taxon>Bacteria</taxon>
        <taxon>Pseudomonadati</taxon>
        <taxon>Pseudomonadota</taxon>
        <taxon>Alphaproteobacteria</taxon>
        <taxon>Acetobacterales</taxon>
        <taxon>Roseomonadaceae</taxon>
        <taxon>Falsiroseomonas</taxon>
    </lineage>
</organism>
<keyword evidence="4 11" id="KW-0812">Transmembrane</keyword>
<evidence type="ECO:0000313" key="14">
    <source>
        <dbReference type="Proteomes" id="UP000245765"/>
    </source>
</evidence>
<dbReference type="InterPro" id="IPR013099">
    <property type="entry name" value="K_chnl_dom"/>
</dbReference>
<dbReference type="EMBL" id="QGNA01000001">
    <property type="protein sequence ID" value="PWS38936.1"/>
    <property type="molecule type" value="Genomic_DNA"/>
</dbReference>
<evidence type="ECO:0000256" key="5">
    <source>
        <dbReference type="ARBA" id="ARBA00022826"/>
    </source>
</evidence>
<gene>
    <name evidence="13" type="ORF">DFH01_06730</name>
</gene>
<dbReference type="InterPro" id="IPR027359">
    <property type="entry name" value="Volt_channel_dom_sf"/>
</dbReference>
<reference evidence="14" key="1">
    <citation type="submission" date="2018-05" db="EMBL/GenBank/DDBJ databases">
        <authorList>
            <person name="Du Z."/>
            <person name="Wang X."/>
        </authorList>
    </citation>
    <scope>NUCLEOTIDE SEQUENCE [LARGE SCALE GENOMIC DNA]</scope>
    <source>
        <strain evidence="14">CQN31</strain>
    </source>
</reference>
<evidence type="ECO:0000256" key="4">
    <source>
        <dbReference type="ARBA" id="ARBA00022692"/>
    </source>
</evidence>
<dbReference type="RefSeq" id="WP_109869557.1">
    <property type="nucleotide sequence ID" value="NZ_QGNA01000001.1"/>
</dbReference>
<proteinExistence type="predicted"/>
<evidence type="ECO:0000313" key="13">
    <source>
        <dbReference type="EMBL" id="PWS38936.1"/>
    </source>
</evidence>
<protein>
    <submittedName>
        <fullName evidence="13">Ion transporter</fullName>
    </submittedName>
</protein>
<evidence type="ECO:0000256" key="3">
    <source>
        <dbReference type="ARBA" id="ARBA00022538"/>
    </source>
</evidence>
<evidence type="ECO:0000256" key="6">
    <source>
        <dbReference type="ARBA" id="ARBA00022958"/>
    </source>
</evidence>
<evidence type="ECO:0000256" key="10">
    <source>
        <dbReference type="ARBA" id="ARBA00023303"/>
    </source>
</evidence>
<keyword evidence="3" id="KW-0633">Potassium transport</keyword>
<dbReference type="InterPro" id="IPR047871">
    <property type="entry name" value="K_chnl_Slo-like"/>
</dbReference>
<keyword evidence="8" id="KW-0406">Ion transport</keyword>
<evidence type="ECO:0000256" key="2">
    <source>
        <dbReference type="ARBA" id="ARBA00022448"/>
    </source>
</evidence>
<keyword evidence="9 11" id="KW-0472">Membrane</keyword>
<dbReference type="SUPFAM" id="SSF81324">
    <property type="entry name" value="Voltage-gated potassium channels"/>
    <property type="match status" value="1"/>
</dbReference>
<keyword evidence="2" id="KW-0813">Transport</keyword>
<feature type="transmembrane region" description="Helical" evidence="11">
    <location>
        <begin position="46"/>
        <end position="64"/>
    </location>
</feature>
<keyword evidence="6" id="KW-0630">Potassium</keyword>
<dbReference type="Gene3D" id="1.10.287.70">
    <property type="match status" value="1"/>
</dbReference>
<evidence type="ECO:0000259" key="12">
    <source>
        <dbReference type="Pfam" id="PF07885"/>
    </source>
</evidence>
<evidence type="ECO:0000256" key="9">
    <source>
        <dbReference type="ARBA" id="ARBA00023136"/>
    </source>
</evidence>
<dbReference type="OrthoDB" id="9799090at2"/>
<evidence type="ECO:0000256" key="7">
    <source>
        <dbReference type="ARBA" id="ARBA00022989"/>
    </source>
</evidence>
<evidence type="ECO:0000256" key="1">
    <source>
        <dbReference type="ARBA" id="ARBA00004141"/>
    </source>
</evidence>
<evidence type="ECO:0000256" key="11">
    <source>
        <dbReference type="SAM" id="Phobius"/>
    </source>
</evidence>
<dbReference type="PANTHER" id="PTHR10027">
    <property type="entry name" value="CALCIUM-ACTIVATED POTASSIUM CHANNEL ALPHA CHAIN"/>
    <property type="match status" value="1"/>
</dbReference>
<feature type="transmembrane region" description="Helical" evidence="11">
    <location>
        <begin position="76"/>
        <end position="103"/>
    </location>
</feature>
<dbReference type="Gene3D" id="1.20.120.350">
    <property type="entry name" value="Voltage-gated potassium channels. Chain C"/>
    <property type="match status" value="1"/>
</dbReference>
<keyword evidence="5" id="KW-0631">Potassium channel</keyword>
<feature type="transmembrane region" description="Helical" evidence="11">
    <location>
        <begin position="134"/>
        <end position="154"/>
    </location>
</feature>
<dbReference type="GO" id="GO:0005267">
    <property type="term" value="F:potassium channel activity"/>
    <property type="evidence" value="ECO:0007669"/>
    <property type="project" value="UniProtKB-KW"/>
</dbReference>
<dbReference type="PANTHER" id="PTHR10027:SF10">
    <property type="entry name" value="SLOWPOKE 2, ISOFORM D"/>
    <property type="match status" value="1"/>
</dbReference>
<dbReference type="Pfam" id="PF07885">
    <property type="entry name" value="Ion_trans_2"/>
    <property type="match status" value="1"/>
</dbReference>
<sequence length="253" mass="27448">MEERGLGGFFGAGGRPGARAAYALLALDLAALAWVIAESFLPKNAVVFAIDIAFGLVLAAELIIRLRDSPAARRELLHPAGIADLIAVVSFLLAPFFAGWGFLRSLRTLRLLRSARLVAHLRHDLPVFRRNQDAFVAAADLLVFIVVMTGIVHATQHWRNPDISNWADALYFTVTALTTTGFGDITLPGTTGRLISVVIMLAGVTLFLRLAQALFRPNKVRFRCQACGLGRHEPDAVHCKACGALLNIPDDDD</sequence>
<keyword evidence="10" id="KW-0407">Ion channel</keyword>
<feature type="domain" description="Potassium channel" evidence="12">
    <location>
        <begin position="142"/>
        <end position="214"/>
    </location>
</feature>